<dbReference type="InterPro" id="IPR010607">
    <property type="entry name" value="DUF1194"/>
</dbReference>
<feature type="signal peptide" evidence="1">
    <location>
        <begin position="1"/>
        <end position="23"/>
    </location>
</feature>
<feature type="chain" id="PRO_5012725756" description="VWFA domain-containing protein" evidence="1">
    <location>
        <begin position="24"/>
        <end position="229"/>
    </location>
</feature>
<proteinExistence type="predicted"/>
<evidence type="ECO:0000256" key="1">
    <source>
        <dbReference type="SAM" id="SignalP"/>
    </source>
</evidence>
<dbReference type="InterPro" id="IPR036465">
    <property type="entry name" value="vWFA_dom_sf"/>
</dbReference>
<evidence type="ECO:0008006" key="4">
    <source>
        <dbReference type="Google" id="ProtNLM"/>
    </source>
</evidence>
<dbReference type="SUPFAM" id="SSF53300">
    <property type="entry name" value="vWA-like"/>
    <property type="match status" value="1"/>
</dbReference>
<dbReference type="Pfam" id="PF06707">
    <property type="entry name" value="DUF1194"/>
    <property type="match status" value="1"/>
</dbReference>
<keyword evidence="3" id="KW-1185">Reference proteome</keyword>
<dbReference type="Gene3D" id="3.40.50.410">
    <property type="entry name" value="von Willebrand factor, type A domain"/>
    <property type="match status" value="1"/>
</dbReference>
<organism evidence="2 3">
    <name type="scientific">Wenxinia saemankumensis</name>
    <dbReference type="NCBI Taxonomy" id="1447782"/>
    <lineage>
        <taxon>Bacteria</taxon>
        <taxon>Pseudomonadati</taxon>
        <taxon>Pseudomonadota</taxon>
        <taxon>Alphaproteobacteria</taxon>
        <taxon>Rhodobacterales</taxon>
        <taxon>Roseobacteraceae</taxon>
        <taxon>Wenxinia</taxon>
    </lineage>
</organism>
<keyword evidence="1" id="KW-0732">Signal</keyword>
<evidence type="ECO:0000313" key="3">
    <source>
        <dbReference type="Proteomes" id="UP000184292"/>
    </source>
</evidence>
<reference evidence="2 3" key="1">
    <citation type="submission" date="2016-11" db="EMBL/GenBank/DDBJ databases">
        <authorList>
            <person name="Jaros S."/>
            <person name="Januszkiewicz K."/>
            <person name="Wedrychowicz H."/>
        </authorList>
    </citation>
    <scope>NUCLEOTIDE SEQUENCE [LARGE SCALE GENOMIC DNA]</scope>
    <source>
        <strain evidence="2 3">DSM 100565</strain>
    </source>
</reference>
<accession>A0A1M6CEA9</accession>
<name>A0A1M6CEA9_9RHOB</name>
<protein>
    <recommendedName>
        <fullName evidence="4">VWFA domain-containing protein</fullName>
    </recommendedName>
</protein>
<sequence>MIRAAAGALPAALLCAGAGTPAAACRLALVLALDVSSSVDEDEDRLQRQGLAAALLAPEVSAAVFSSPDPVAVTVFEWSGRWDQVDIGGGWILVEGPADLTALAGRIAESERSREDMPTAMGYALGHAVARLAEGPDCLFRTIDLSTDGPNNEGFGPRLAYDAFAFAGITVNAMVIGADEPDLVPWVTRNVPHGPGAFVEVASDYAGYERAMRRKLVRELSATVIGALP</sequence>
<gene>
    <name evidence="2" type="ORF">SAMN05444417_1148</name>
</gene>
<dbReference type="Proteomes" id="UP000184292">
    <property type="component" value="Unassembled WGS sequence"/>
</dbReference>
<dbReference type="EMBL" id="FQYO01000002">
    <property type="protein sequence ID" value="SHI59316.1"/>
    <property type="molecule type" value="Genomic_DNA"/>
</dbReference>
<dbReference type="AlphaFoldDB" id="A0A1M6CEA9"/>
<dbReference type="RefSeq" id="WP_073326851.1">
    <property type="nucleotide sequence ID" value="NZ_FQYO01000002.1"/>
</dbReference>
<evidence type="ECO:0000313" key="2">
    <source>
        <dbReference type="EMBL" id="SHI59316.1"/>
    </source>
</evidence>
<dbReference type="STRING" id="1447782.SAMN05444417_1148"/>